<dbReference type="Proteomes" id="UP000539175">
    <property type="component" value="Unassembled WGS sequence"/>
</dbReference>
<dbReference type="AlphaFoldDB" id="A0A7X0B3L3"/>
<evidence type="ECO:0000256" key="1">
    <source>
        <dbReference type="SAM" id="MobiDB-lite"/>
    </source>
</evidence>
<reference evidence="2 3" key="1">
    <citation type="submission" date="2020-08" db="EMBL/GenBank/DDBJ databases">
        <title>Genomic Encyclopedia of Type Strains, Phase IV (KMG-IV): sequencing the most valuable type-strain genomes for metagenomic binning, comparative biology and taxonomic classification.</title>
        <authorList>
            <person name="Goeker M."/>
        </authorList>
    </citation>
    <scope>NUCLEOTIDE SEQUENCE [LARGE SCALE GENOMIC DNA]</scope>
    <source>
        <strain evidence="2 3">DSM 22198</strain>
    </source>
</reference>
<keyword evidence="3" id="KW-1185">Reference proteome</keyword>
<protein>
    <submittedName>
        <fullName evidence="2">Uncharacterized protein</fullName>
    </submittedName>
</protein>
<accession>A0A7X0B3L3</accession>
<feature type="region of interest" description="Disordered" evidence="1">
    <location>
        <begin position="1"/>
        <end position="54"/>
    </location>
</feature>
<dbReference type="EMBL" id="JACIIZ010000012">
    <property type="protein sequence ID" value="MBB6253614.1"/>
    <property type="molecule type" value="Genomic_DNA"/>
</dbReference>
<evidence type="ECO:0000313" key="2">
    <source>
        <dbReference type="EMBL" id="MBB6253614.1"/>
    </source>
</evidence>
<sequence length="54" mass="5737">MMKLRINIIPNGRLHSGGDRSSRVSRTVAGPGSGKEKGGRQGASAFFLPDKDKP</sequence>
<organism evidence="2 3">
    <name type="scientific">Nitrospirillum iridis</name>
    <dbReference type="NCBI Taxonomy" id="765888"/>
    <lineage>
        <taxon>Bacteria</taxon>
        <taxon>Pseudomonadati</taxon>
        <taxon>Pseudomonadota</taxon>
        <taxon>Alphaproteobacteria</taxon>
        <taxon>Rhodospirillales</taxon>
        <taxon>Azospirillaceae</taxon>
        <taxon>Nitrospirillum</taxon>
    </lineage>
</organism>
<comment type="caution">
    <text evidence="2">The sequence shown here is derived from an EMBL/GenBank/DDBJ whole genome shotgun (WGS) entry which is preliminary data.</text>
</comment>
<evidence type="ECO:0000313" key="3">
    <source>
        <dbReference type="Proteomes" id="UP000539175"/>
    </source>
</evidence>
<name>A0A7X0B3L3_9PROT</name>
<proteinExistence type="predicted"/>
<gene>
    <name evidence="2" type="ORF">FHS74_004183</name>
</gene>